<gene>
    <name evidence="3" type="ORF">PVVCY_0501650</name>
    <name evidence="2" type="ORF">YYE_03891</name>
</gene>
<evidence type="ECO:0000313" key="3">
    <source>
        <dbReference type="EMBL" id="VEV55280.1"/>
    </source>
</evidence>
<organism evidence="2 4">
    <name type="scientific">Plasmodium vinckei vinckei</name>
    <dbReference type="NCBI Taxonomy" id="54757"/>
    <lineage>
        <taxon>Eukaryota</taxon>
        <taxon>Sar</taxon>
        <taxon>Alveolata</taxon>
        <taxon>Apicomplexa</taxon>
        <taxon>Aconoidasida</taxon>
        <taxon>Haemosporida</taxon>
        <taxon>Plasmodiidae</taxon>
        <taxon>Plasmodium</taxon>
        <taxon>Plasmodium (Vinckeia)</taxon>
    </lineage>
</organism>
<dbReference type="EMBL" id="LR215061">
    <property type="protein sequence ID" value="VEV55280.1"/>
    <property type="molecule type" value="Genomic_DNA"/>
</dbReference>
<evidence type="ECO:0000313" key="5">
    <source>
        <dbReference type="Proteomes" id="UP000290582"/>
    </source>
</evidence>
<sequence>MDDFINNDIELKQKAWNLHFSNKRAIHKYKFQKNRKNKYIIKWVKEKDDENLFERWTKITTLNEKYTSESEGENFKDEGGKTKNVNTKLVPQNNITRRSYRLNLQSILQEGGPKKSYVDQDSDMFLEDEDSR</sequence>
<dbReference type="OrthoDB" id="386332at2759"/>
<dbReference type="Proteomes" id="UP000030681">
    <property type="component" value="Unassembled WGS sequence"/>
</dbReference>
<protein>
    <submittedName>
        <fullName evidence="2">Uncharacterized protein</fullName>
    </submittedName>
</protein>
<dbReference type="EMBL" id="KL446952">
    <property type="protein sequence ID" value="KEG01303.1"/>
    <property type="molecule type" value="Genomic_DNA"/>
</dbReference>
<reference evidence="3 5" key="2">
    <citation type="submission" date="2019-01" db="EMBL/GenBank/DDBJ databases">
        <authorList>
            <person name="Ramaprasad A."/>
        </authorList>
    </citation>
    <scope>NUCLEOTIDE SEQUENCE [LARGE SCALE GENOMIC DNA]</scope>
</reference>
<dbReference type="VEuPathDB" id="PlasmoDB:PVVCY_0501650"/>
<dbReference type="Proteomes" id="UP000290582">
    <property type="component" value="Chromosome PVVCY_05"/>
</dbReference>
<evidence type="ECO:0000313" key="2">
    <source>
        <dbReference type="EMBL" id="KEG01303.1"/>
    </source>
</evidence>
<evidence type="ECO:0000256" key="1">
    <source>
        <dbReference type="SAM" id="MobiDB-lite"/>
    </source>
</evidence>
<dbReference type="RefSeq" id="XP_008625758.1">
    <property type="nucleotide sequence ID" value="XM_008627536.1"/>
</dbReference>
<proteinExistence type="predicted"/>
<evidence type="ECO:0000313" key="4">
    <source>
        <dbReference type="Proteomes" id="UP000030681"/>
    </source>
</evidence>
<feature type="compositionally biased region" description="Acidic residues" evidence="1">
    <location>
        <begin position="120"/>
        <end position="132"/>
    </location>
</feature>
<name>A0A081IC95_PLAVN</name>
<dbReference type="GeneID" id="19962097"/>
<dbReference type="AlphaFoldDB" id="A0A081IC95"/>
<feature type="region of interest" description="Disordered" evidence="1">
    <location>
        <begin position="67"/>
        <end position="86"/>
    </location>
</feature>
<dbReference type="KEGG" id="pvv:PVVCY_0501650"/>
<accession>A0A081IC95</accession>
<reference evidence="2 4" key="1">
    <citation type="submission" date="2013-02" db="EMBL/GenBank/DDBJ databases">
        <title>The Genome Sequence of Plasmodium vinckei vinckei.</title>
        <authorList>
            <consortium name="The Broad Institute Genome Sequencing Platform"/>
            <consortium name="The Broad Institute Genome Sequencing Center for Infectious Disease"/>
            <person name="Neafsey D."/>
            <person name="Cheeseman I."/>
            <person name="Volkman S."/>
            <person name="Adams J."/>
            <person name="Walker B."/>
            <person name="Young S.K."/>
            <person name="Zeng Q."/>
            <person name="Gargeya S."/>
            <person name="Fitzgerald M."/>
            <person name="Haas B."/>
            <person name="Abouelleil A."/>
            <person name="Alvarado L."/>
            <person name="Arachchi H.M."/>
            <person name="Berlin A.M."/>
            <person name="Chapman S.B."/>
            <person name="Dewar J."/>
            <person name="Goldberg J."/>
            <person name="Griggs A."/>
            <person name="Gujja S."/>
            <person name="Hansen M."/>
            <person name="Howarth C."/>
            <person name="Imamovic A."/>
            <person name="Larimer J."/>
            <person name="McCowan C."/>
            <person name="Murphy C."/>
            <person name="Neiman D."/>
            <person name="Pearson M."/>
            <person name="Priest M."/>
            <person name="Roberts A."/>
            <person name="Saif S."/>
            <person name="Shea T."/>
            <person name="Sisk P."/>
            <person name="Sykes S."/>
            <person name="Wortman J."/>
            <person name="Nusbaum C."/>
            <person name="Birren B."/>
        </authorList>
    </citation>
    <scope>NUCLEOTIDE SEQUENCE [LARGE SCALE GENOMIC DNA]</scope>
    <source>
        <strain evidence="2">Vinckei</strain>
        <strain evidence="4">vinckei</strain>
    </source>
</reference>
<feature type="region of interest" description="Disordered" evidence="1">
    <location>
        <begin position="111"/>
        <end position="132"/>
    </location>
</feature>